<name>A0AAW2FP30_9HYME</name>
<comment type="caution">
    <text evidence="1">The sequence shown here is derived from an EMBL/GenBank/DDBJ whole genome shotgun (WGS) entry which is preliminary data.</text>
</comment>
<dbReference type="AlphaFoldDB" id="A0AAW2FP30"/>
<sequence length="98" mass="10572">MVQRATRDIYRRADIHVGNVKWANVGPSPVIQAAKLGRGLLARTGPGLAERRNDNAGPILMPASAQAWAPKLRPVLVAVSQPKLAQSCLYDGIKSGRY</sequence>
<accession>A0AAW2FP30</accession>
<keyword evidence="2" id="KW-1185">Reference proteome</keyword>
<reference evidence="1 2" key="1">
    <citation type="submission" date="2023-03" db="EMBL/GenBank/DDBJ databases">
        <title>High recombination rates correlate with genetic variation in Cardiocondyla obscurior ants.</title>
        <authorList>
            <person name="Errbii M."/>
        </authorList>
    </citation>
    <scope>NUCLEOTIDE SEQUENCE [LARGE SCALE GENOMIC DNA]</scope>
    <source>
        <strain evidence="1">Alpha-2009</strain>
        <tissue evidence="1">Whole body</tissue>
    </source>
</reference>
<evidence type="ECO:0000313" key="2">
    <source>
        <dbReference type="Proteomes" id="UP001430953"/>
    </source>
</evidence>
<dbReference type="EMBL" id="JADYXP020000009">
    <property type="protein sequence ID" value="KAL0116459.1"/>
    <property type="molecule type" value="Genomic_DNA"/>
</dbReference>
<protein>
    <submittedName>
        <fullName evidence="1">Uncharacterized protein</fullName>
    </submittedName>
</protein>
<evidence type="ECO:0000313" key="1">
    <source>
        <dbReference type="EMBL" id="KAL0116459.1"/>
    </source>
</evidence>
<gene>
    <name evidence="1" type="ORF">PUN28_009840</name>
</gene>
<dbReference type="Proteomes" id="UP001430953">
    <property type="component" value="Unassembled WGS sequence"/>
</dbReference>
<proteinExistence type="predicted"/>
<organism evidence="1 2">
    <name type="scientific">Cardiocondyla obscurior</name>
    <dbReference type="NCBI Taxonomy" id="286306"/>
    <lineage>
        <taxon>Eukaryota</taxon>
        <taxon>Metazoa</taxon>
        <taxon>Ecdysozoa</taxon>
        <taxon>Arthropoda</taxon>
        <taxon>Hexapoda</taxon>
        <taxon>Insecta</taxon>
        <taxon>Pterygota</taxon>
        <taxon>Neoptera</taxon>
        <taxon>Endopterygota</taxon>
        <taxon>Hymenoptera</taxon>
        <taxon>Apocrita</taxon>
        <taxon>Aculeata</taxon>
        <taxon>Formicoidea</taxon>
        <taxon>Formicidae</taxon>
        <taxon>Myrmicinae</taxon>
        <taxon>Cardiocondyla</taxon>
    </lineage>
</organism>